<organism evidence="1 2">
    <name type="scientific">Choristoneura fumiferana</name>
    <name type="common">Spruce budworm moth</name>
    <name type="synonym">Archips fumiferana</name>
    <dbReference type="NCBI Taxonomy" id="7141"/>
    <lineage>
        <taxon>Eukaryota</taxon>
        <taxon>Metazoa</taxon>
        <taxon>Ecdysozoa</taxon>
        <taxon>Arthropoda</taxon>
        <taxon>Hexapoda</taxon>
        <taxon>Insecta</taxon>
        <taxon>Pterygota</taxon>
        <taxon>Neoptera</taxon>
        <taxon>Endopterygota</taxon>
        <taxon>Lepidoptera</taxon>
        <taxon>Glossata</taxon>
        <taxon>Ditrysia</taxon>
        <taxon>Tortricoidea</taxon>
        <taxon>Tortricidae</taxon>
        <taxon>Tortricinae</taxon>
        <taxon>Choristoneura</taxon>
    </lineage>
</organism>
<dbReference type="EMBL" id="CM046120">
    <property type="protein sequence ID" value="KAI8437675.1"/>
    <property type="molecule type" value="Genomic_DNA"/>
</dbReference>
<dbReference type="Proteomes" id="UP001064048">
    <property type="component" value="Chromosome 20"/>
</dbReference>
<sequence length="1536" mass="173494">MNNNMSAQQSPANMQAVDREKIYTWILELCNPETRENALLELSKKREVVPDLAPMLWHSFGTIAALLQEITNIYVAMIPPTLTAHQSNRVCNALALMQCVASHPETRSAFLQAHVPLFLYPFLHTVSKTRPFEYLRLTSLGVIGALVKTDEQEVITFLLTTEIIPLCLRIMENGSELSKTVATFILQKILLDDSGLCYICQTYDRFSHVAMILGKMVLSLAKDPSARLLKHVVRCYLRLSDNPRAREALRQCLPDQLRDATFTACLQEDNSTKHWLAQLIKNLEAQPPPASPAQPNMLTVLTVQSNVARWPLHQPGRVVTLIASNNPNSTVWGVAYKIKEEDIEHVTKYLDFREKNGYSKKTLTFHPKDEMHEPFELTLYVATEDNESFAGPAPIEDIAKQIVNCKGPSGPNKEYLYNLAMAMRELVSDAKDDHLFTLENEKLVPMAWFADLAGKAESLLNNLDEQTGAALRNHNGAKKKETASDFPIRRSPRTTKKLPGELKSLQMETNHTIASLHTALRDKENEITRLRETSVRSPDSSALNVADYDDMQEAIDNEKIHYLTQTLSKYKQELAALRNQSAQGHSVVQLQDDGRSRRLRVPGSTLAAVSRRIGVLGLHFWVLTVLFTSTPENYATHDVKDSLVLLLTTLFFKGTWRHQFNPNVTNVASFYLSPSAYKQVPFMNVKNTFFYAESAKYDAKILRMPYLMGIRQAFEDTASFPGLARGQRLDQRLRVSKVLQKSGIEINELGKVSLVNKFGEDDEPPQEVIANKPFLFFIEDEATRQLLFTGRVKIAQNDNIAGFPPDKLNNFLNIKCCRFNTTGGKLQNANAVIVSKKLKLKKEYETMLQKVYLTEIAKLNFADPIVASTIINNWVSNKTMGLIPTLVEPVHILPTSDILLINALFFKNTWLHSFDRRLSHPACFRLRGICRNVAMMETQHELNYAFIDNLRAHAVELPYAMRITALFSAQSNLSGIFEGGTTQINHLFHKVHISVDEDGTVAAAATAAMVVPLIQGSVQLVVDRPFVFFIRDNNLGLVLFEGKIEEPNEFVQQNVVVVLCLVGLCSARWVRRGRTQPKTTSFVGEATNELSTAIFQGYIDDNKNIAFSPLGYSAILAILAEGATGQTREQLVSALHLPDDQALTRKTFRYIMERLKNTHEYKYNQPELKNYFYIYKNYTINDDYKKILEDYYLTEVRSVERYNDADHFKPEDTDDKSELIIEINDKKAEESKKNEEIVDLVPPKQSDEKLISFAVEDKPEKVDISQIEYKPAKNIKEKIKLVKTYPKKEESGEEEETMVAVEARNHARSLRVLMDKNDIASTSPSNSLMIIFNGMYFRGAWKQPFEKVESAMFYTSNTEKKQVQMMSTKGIFRTGSLPGLDSSAIELPYDGGRYSLLVVVPRTRDGLIRLTADLPASPLEDIQDSLHEEELQFGVSSIFSREAELSGVSSAEGLFVQELVQHVAVRVDNADSSSSQLSASNTVQESLKNLPLSSIKPARRFNVDRPFIFFIIDRLDKLVVIAGKVTDPQLPMPFEI</sequence>
<protein>
    <submittedName>
        <fullName evidence="1">Uncharacterized protein</fullName>
    </submittedName>
</protein>
<keyword evidence="2" id="KW-1185">Reference proteome</keyword>
<reference evidence="1 2" key="1">
    <citation type="journal article" date="2022" name="Genome Biol. Evol.">
        <title>The Spruce Budworm Genome: Reconstructing the Evolutionary History of Antifreeze Proteins.</title>
        <authorList>
            <person name="Beliveau C."/>
            <person name="Gagne P."/>
            <person name="Picq S."/>
            <person name="Vernygora O."/>
            <person name="Keeling C.I."/>
            <person name="Pinkney K."/>
            <person name="Doucet D."/>
            <person name="Wen F."/>
            <person name="Johnston J.S."/>
            <person name="Maaroufi H."/>
            <person name="Boyle B."/>
            <person name="Laroche J."/>
            <person name="Dewar K."/>
            <person name="Juretic N."/>
            <person name="Blackburn G."/>
            <person name="Nisole A."/>
            <person name="Brunet B."/>
            <person name="Brandao M."/>
            <person name="Lumley L."/>
            <person name="Duan J."/>
            <person name="Quan G."/>
            <person name="Lucarotti C.J."/>
            <person name="Roe A.D."/>
            <person name="Sperling F.A.H."/>
            <person name="Levesque R.C."/>
            <person name="Cusson M."/>
        </authorList>
    </citation>
    <scope>NUCLEOTIDE SEQUENCE [LARGE SCALE GENOMIC DNA]</scope>
    <source>
        <strain evidence="1">Glfc:IPQL:Cfum</strain>
    </source>
</reference>
<evidence type="ECO:0000313" key="1">
    <source>
        <dbReference type="EMBL" id="KAI8437675.1"/>
    </source>
</evidence>
<name>A0ACC0KN20_CHOFU</name>
<accession>A0ACC0KN20</accession>
<gene>
    <name evidence="1" type="ORF">MSG28_011919</name>
</gene>
<evidence type="ECO:0000313" key="2">
    <source>
        <dbReference type="Proteomes" id="UP001064048"/>
    </source>
</evidence>
<proteinExistence type="predicted"/>
<comment type="caution">
    <text evidence="1">The sequence shown here is derived from an EMBL/GenBank/DDBJ whole genome shotgun (WGS) entry which is preliminary data.</text>
</comment>